<dbReference type="EMBL" id="JAGGKX010000031">
    <property type="protein sequence ID" value="MBP1971682.1"/>
    <property type="molecule type" value="Genomic_DNA"/>
</dbReference>
<organism evidence="6 7">
    <name type="scientific">Virgibacillus natechei</name>
    <dbReference type="NCBI Taxonomy" id="1216297"/>
    <lineage>
        <taxon>Bacteria</taxon>
        <taxon>Bacillati</taxon>
        <taxon>Bacillota</taxon>
        <taxon>Bacilli</taxon>
        <taxon>Bacillales</taxon>
        <taxon>Bacillaceae</taxon>
        <taxon>Virgibacillus</taxon>
    </lineage>
</organism>
<feature type="domain" description="Flagellar basal body rod protein N-terminal" evidence="3">
    <location>
        <begin position="11"/>
        <end position="35"/>
    </location>
</feature>
<dbReference type="PANTHER" id="PTHR30435">
    <property type="entry name" value="FLAGELLAR PROTEIN"/>
    <property type="match status" value="1"/>
</dbReference>
<dbReference type="Pfam" id="PF22692">
    <property type="entry name" value="LlgE_F_G_D1"/>
    <property type="match status" value="1"/>
</dbReference>
<dbReference type="InterPro" id="IPR020013">
    <property type="entry name" value="Flagellar_FlgE/F/G"/>
</dbReference>
<dbReference type="Proteomes" id="UP001519345">
    <property type="component" value="Unassembled WGS sequence"/>
</dbReference>
<dbReference type="Pfam" id="PF00460">
    <property type="entry name" value="Flg_bb_rod"/>
    <property type="match status" value="1"/>
</dbReference>
<keyword evidence="7" id="KW-1185">Reference proteome</keyword>
<dbReference type="NCBIfam" id="TIGR03506">
    <property type="entry name" value="FlgEFG_subfam"/>
    <property type="match status" value="1"/>
</dbReference>
<evidence type="ECO:0000313" key="6">
    <source>
        <dbReference type="EMBL" id="MBP1971682.1"/>
    </source>
</evidence>
<comment type="subcellular location">
    <subcellularLocation>
        <location evidence="2">Bacterial flagellum basal body</location>
    </subcellularLocation>
</comment>
<proteinExistence type="inferred from homology"/>
<accession>A0ABS4IL56</accession>
<sequence>MSRMMIQAAVTMDQLQHKLDLIGNNMANSQTTGYKSREAEFSSLLFQQINNVSGDPENEGNRLTPEGIRVGSGAKLGTANLDFTSGTITETGRALDTALRGDNYFYQIQDTENDGEVIRYTRDGSFHLSPVNDTEDVMLTTSDGNPVLGQTGPIVMEDGFDSIDIQANGQIMVGRGDQTEVVGELDIVEVIRPQLLEATGDNNFQLPDLAELGFEMDEIIQATDPTIDVIQSNALERSNVDVSKQMTDLITAQRSYQFNAQTISIGDEMKGLINQLR</sequence>
<comment type="caution">
    <text evidence="6">The sequence shown here is derived from an EMBL/GenBank/DDBJ whole genome shotgun (WGS) entry which is preliminary data.</text>
</comment>
<dbReference type="Pfam" id="PF06429">
    <property type="entry name" value="Flg_bbr_C"/>
    <property type="match status" value="1"/>
</dbReference>
<dbReference type="InterPro" id="IPR037925">
    <property type="entry name" value="FlgE/F/G-like"/>
</dbReference>
<evidence type="ECO:0000256" key="1">
    <source>
        <dbReference type="ARBA" id="ARBA00009677"/>
    </source>
</evidence>
<reference evidence="6 7" key="1">
    <citation type="submission" date="2021-03" db="EMBL/GenBank/DDBJ databases">
        <title>Genomic Encyclopedia of Type Strains, Phase IV (KMG-IV): sequencing the most valuable type-strain genomes for metagenomic binning, comparative biology and taxonomic classification.</title>
        <authorList>
            <person name="Goeker M."/>
        </authorList>
    </citation>
    <scope>NUCLEOTIDE SEQUENCE [LARGE SCALE GENOMIC DNA]</scope>
    <source>
        <strain evidence="6 7">DSM 25609</strain>
    </source>
</reference>
<dbReference type="InterPro" id="IPR001444">
    <property type="entry name" value="Flag_bb_rod_N"/>
</dbReference>
<dbReference type="PANTHER" id="PTHR30435:SF19">
    <property type="entry name" value="FLAGELLAR BASAL-BODY ROD PROTEIN FLGG"/>
    <property type="match status" value="1"/>
</dbReference>
<name>A0ABS4IL56_9BACI</name>
<keyword evidence="6" id="KW-0966">Cell projection</keyword>
<dbReference type="InterPro" id="IPR053967">
    <property type="entry name" value="LlgE_F_G-like_D1"/>
</dbReference>
<protein>
    <submittedName>
        <fullName evidence="6">Flagellar basal-body rod protein FlgG</fullName>
    </submittedName>
</protein>
<keyword evidence="6" id="KW-0282">Flagellum</keyword>
<evidence type="ECO:0000259" key="5">
    <source>
        <dbReference type="Pfam" id="PF22692"/>
    </source>
</evidence>
<gene>
    <name evidence="6" type="ORF">J2Z83_003837</name>
</gene>
<keyword evidence="6" id="KW-0969">Cilium</keyword>
<feature type="domain" description="Flagellar hook protein FlgE/F/G-like D1" evidence="5">
    <location>
        <begin position="99"/>
        <end position="173"/>
    </location>
</feature>
<comment type="similarity">
    <text evidence="1 2">Belongs to the flagella basal body rod proteins family.</text>
</comment>
<evidence type="ECO:0000259" key="3">
    <source>
        <dbReference type="Pfam" id="PF00460"/>
    </source>
</evidence>
<dbReference type="InterPro" id="IPR010930">
    <property type="entry name" value="Flg_bb/hook_C_dom"/>
</dbReference>
<evidence type="ECO:0000256" key="2">
    <source>
        <dbReference type="RuleBase" id="RU362116"/>
    </source>
</evidence>
<evidence type="ECO:0000313" key="7">
    <source>
        <dbReference type="Proteomes" id="UP001519345"/>
    </source>
</evidence>
<dbReference type="SUPFAM" id="SSF117143">
    <property type="entry name" value="Flagellar hook protein flgE"/>
    <property type="match status" value="1"/>
</dbReference>
<evidence type="ECO:0000259" key="4">
    <source>
        <dbReference type="Pfam" id="PF06429"/>
    </source>
</evidence>
<feature type="domain" description="Flagellar basal-body/hook protein C-terminal" evidence="4">
    <location>
        <begin position="231"/>
        <end position="276"/>
    </location>
</feature>
<dbReference type="RefSeq" id="WP_209464701.1">
    <property type="nucleotide sequence ID" value="NZ_CP110224.1"/>
</dbReference>
<keyword evidence="2" id="KW-0975">Bacterial flagellum</keyword>